<dbReference type="GO" id="GO:0006355">
    <property type="term" value="P:regulation of DNA-templated transcription"/>
    <property type="evidence" value="ECO:0007669"/>
    <property type="project" value="InterPro"/>
</dbReference>
<evidence type="ECO:0000256" key="2">
    <source>
        <dbReference type="ARBA" id="ARBA00023125"/>
    </source>
</evidence>
<comment type="caution">
    <text evidence="7">The sequence shown here is derived from an EMBL/GenBank/DDBJ whole genome shotgun (WGS) entry which is preliminary data.</text>
</comment>
<dbReference type="Proteomes" id="UP001054252">
    <property type="component" value="Unassembled WGS sequence"/>
</dbReference>
<dbReference type="GO" id="GO:0003677">
    <property type="term" value="F:DNA binding"/>
    <property type="evidence" value="ECO:0007669"/>
    <property type="project" value="UniProtKB-KW"/>
</dbReference>
<dbReference type="AlphaFoldDB" id="A0AAV5JE22"/>
<evidence type="ECO:0000313" key="8">
    <source>
        <dbReference type="Proteomes" id="UP001054252"/>
    </source>
</evidence>
<reference evidence="7 8" key="1">
    <citation type="journal article" date="2021" name="Commun. Biol.">
        <title>The genome of Shorea leprosula (Dipterocarpaceae) highlights the ecological relevance of drought in aseasonal tropical rainforests.</title>
        <authorList>
            <person name="Ng K.K.S."/>
            <person name="Kobayashi M.J."/>
            <person name="Fawcett J.A."/>
            <person name="Hatakeyama M."/>
            <person name="Paape T."/>
            <person name="Ng C.H."/>
            <person name="Ang C.C."/>
            <person name="Tnah L.H."/>
            <person name="Lee C.T."/>
            <person name="Nishiyama T."/>
            <person name="Sese J."/>
            <person name="O'Brien M.J."/>
            <person name="Copetti D."/>
            <person name="Mohd Noor M.I."/>
            <person name="Ong R.C."/>
            <person name="Putra M."/>
            <person name="Sireger I.Z."/>
            <person name="Indrioko S."/>
            <person name="Kosugi Y."/>
            <person name="Izuno A."/>
            <person name="Isagi Y."/>
            <person name="Lee S.L."/>
            <person name="Shimizu K.K."/>
        </authorList>
    </citation>
    <scope>NUCLEOTIDE SEQUENCE [LARGE SCALE GENOMIC DNA]</scope>
    <source>
        <strain evidence="7">214</strain>
    </source>
</reference>
<name>A0AAV5JE22_9ROSI</name>
<dbReference type="PANTHER" id="PTHR31719:SF250">
    <property type="entry name" value="OS05G0415400 PROTEIN"/>
    <property type="match status" value="1"/>
</dbReference>
<proteinExistence type="predicted"/>
<dbReference type="InterPro" id="IPR003441">
    <property type="entry name" value="NAC-dom"/>
</dbReference>
<feature type="region of interest" description="Disordered" evidence="5">
    <location>
        <begin position="158"/>
        <end position="198"/>
    </location>
</feature>
<dbReference type="InterPro" id="IPR036093">
    <property type="entry name" value="NAC_dom_sf"/>
</dbReference>
<organism evidence="7 8">
    <name type="scientific">Rubroshorea leprosula</name>
    <dbReference type="NCBI Taxonomy" id="152421"/>
    <lineage>
        <taxon>Eukaryota</taxon>
        <taxon>Viridiplantae</taxon>
        <taxon>Streptophyta</taxon>
        <taxon>Embryophyta</taxon>
        <taxon>Tracheophyta</taxon>
        <taxon>Spermatophyta</taxon>
        <taxon>Magnoliopsida</taxon>
        <taxon>eudicotyledons</taxon>
        <taxon>Gunneridae</taxon>
        <taxon>Pentapetalae</taxon>
        <taxon>rosids</taxon>
        <taxon>malvids</taxon>
        <taxon>Malvales</taxon>
        <taxon>Dipterocarpaceae</taxon>
        <taxon>Rubroshorea</taxon>
    </lineage>
</organism>
<accession>A0AAV5JE22</accession>
<dbReference type="Gene3D" id="2.170.150.80">
    <property type="entry name" value="NAC domain"/>
    <property type="match status" value="1"/>
</dbReference>
<evidence type="ECO:0000256" key="3">
    <source>
        <dbReference type="ARBA" id="ARBA00023163"/>
    </source>
</evidence>
<keyword evidence="2" id="KW-0238">DNA-binding</keyword>
<evidence type="ECO:0000259" key="6">
    <source>
        <dbReference type="PROSITE" id="PS51005"/>
    </source>
</evidence>
<gene>
    <name evidence="7" type="ORF">SLEP1_g21115</name>
</gene>
<evidence type="ECO:0000256" key="4">
    <source>
        <dbReference type="ARBA" id="ARBA00023242"/>
    </source>
</evidence>
<sequence>MAAQVINGVPHPPLLPPGYRFHPTSSELFRHYLYDRVTKGFCQWSIVTDTDVLALPPWDLPGMDSNENEGYYFYAREKKSKSAGYDRVIKVDQKAYWKMSTTGYVWEEELLWGRRNTLNYYSGPNEKTDWLMYEFVLDSSLAEGKDDGVVLCKVYKKKDPEEKRERGPEGSNVNGKGKGKGKRCQESSEKAAETVPAHDIDSGLPLKRRRMNASSSACFPQLNQKTKFAAGASRSAAPYIQETHSEASILPSFSAEPYIIEGIHPAEVAAPCTTYNSADAAPVDDPKLCYRLPAAIGSADLYLQETHQAAAEPCTMNYSSPAEPSTMAASSSSNTIAPFDDPNVYWTENELEQELQQYLSFDLAPADDDFDKEFFAPFLTCSKLAPSAS</sequence>
<dbReference type="Pfam" id="PF02365">
    <property type="entry name" value="NAM"/>
    <property type="match status" value="1"/>
</dbReference>
<keyword evidence="3" id="KW-0804">Transcription</keyword>
<evidence type="ECO:0000313" key="7">
    <source>
        <dbReference type="EMBL" id="GKV09644.1"/>
    </source>
</evidence>
<dbReference type="PROSITE" id="PS51005">
    <property type="entry name" value="NAC"/>
    <property type="match status" value="1"/>
</dbReference>
<dbReference type="EMBL" id="BPVZ01000031">
    <property type="protein sequence ID" value="GKV09644.1"/>
    <property type="molecule type" value="Genomic_DNA"/>
</dbReference>
<protein>
    <recommendedName>
        <fullName evidence="6">NAC domain-containing protein</fullName>
    </recommendedName>
</protein>
<dbReference type="PANTHER" id="PTHR31719">
    <property type="entry name" value="NAC TRANSCRIPTION FACTOR 56"/>
    <property type="match status" value="1"/>
</dbReference>
<keyword evidence="4" id="KW-0539">Nucleus</keyword>
<feature type="domain" description="NAC" evidence="6">
    <location>
        <begin position="15"/>
        <end position="157"/>
    </location>
</feature>
<feature type="compositionally biased region" description="Basic and acidic residues" evidence="5">
    <location>
        <begin position="158"/>
        <end position="168"/>
    </location>
</feature>
<evidence type="ECO:0000256" key="5">
    <source>
        <dbReference type="SAM" id="MobiDB-lite"/>
    </source>
</evidence>
<keyword evidence="1" id="KW-0805">Transcription regulation</keyword>
<evidence type="ECO:0000256" key="1">
    <source>
        <dbReference type="ARBA" id="ARBA00023015"/>
    </source>
</evidence>
<feature type="compositionally biased region" description="Basic and acidic residues" evidence="5">
    <location>
        <begin position="183"/>
        <end position="198"/>
    </location>
</feature>
<keyword evidence="8" id="KW-1185">Reference proteome</keyword>
<dbReference type="SUPFAM" id="SSF101941">
    <property type="entry name" value="NAC domain"/>
    <property type="match status" value="1"/>
</dbReference>